<keyword evidence="3" id="KW-1185">Reference proteome</keyword>
<dbReference type="AlphaFoldDB" id="A0A8E2J4B7"/>
<reference evidence="2 3" key="1">
    <citation type="submission" date="2016-07" db="EMBL/GenBank/DDBJ databases">
        <title>Draft genome of the white-rot fungus Obba rivulosa 3A-2.</title>
        <authorList>
            <consortium name="DOE Joint Genome Institute"/>
            <person name="Miettinen O."/>
            <person name="Riley R."/>
            <person name="Acob R."/>
            <person name="Barry K."/>
            <person name="Cullen D."/>
            <person name="De Vries R."/>
            <person name="Hainaut M."/>
            <person name="Hatakka A."/>
            <person name="Henrissat B."/>
            <person name="Hilden K."/>
            <person name="Kuo R."/>
            <person name="Labutti K."/>
            <person name="Lipzen A."/>
            <person name="Makela M.R."/>
            <person name="Sandor L."/>
            <person name="Spatafora J.W."/>
            <person name="Grigoriev I.V."/>
            <person name="Hibbett D.S."/>
        </authorList>
    </citation>
    <scope>NUCLEOTIDE SEQUENCE [LARGE SCALE GENOMIC DNA]</scope>
    <source>
        <strain evidence="2 3">3A-2</strain>
    </source>
</reference>
<protein>
    <submittedName>
        <fullName evidence="2">Uncharacterized protein</fullName>
    </submittedName>
</protein>
<name>A0A8E2J4B7_9APHY</name>
<gene>
    <name evidence="2" type="ORF">OBBRIDRAFT_140424</name>
</gene>
<sequence length="357" mass="39542">MNQIPLDTKGKERATDDALFLERLEIVFKRSLADLQAFAEREECSFDDVRRRIAEWHCKYLFEASSGASQVSVQDRMHSILRSTSQNLESLEGIADLHSFFLVVNPHDPADEGFLGGTLLGREFWRGYRNCGVVGARAFKAHCVKALETQNRHTVAPYPPDSSLVQKKGPASELKKEVYAAVRNALRAASGNRTAEMKWTNHARLDTFGVTLVGWPTGVPMQNPSTLSVAQNTQVLEGLNNGTMYFMRLGETPVHDMPATPAPGSADYSQVHEDPGAFDDSADISWAYQEQGESSPSQSDLRATAQTPAAIYPSQTLISASDDSAEALRMLPSSTFGSEEPPNTSRKRRREETYIRR</sequence>
<dbReference type="OrthoDB" id="3223825at2759"/>
<proteinExistence type="predicted"/>
<feature type="compositionally biased region" description="Polar residues" evidence="1">
    <location>
        <begin position="332"/>
        <end position="344"/>
    </location>
</feature>
<evidence type="ECO:0000313" key="2">
    <source>
        <dbReference type="EMBL" id="OCH94355.1"/>
    </source>
</evidence>
<evidence type="ECO:0000256" key="1">
    <source>
        <dbReference type="SAM" id="MobiDB-lite"/>
    </source>
</evidence>
<feature type="region of interest" description="Disordered" evidence="1">
    <location>
        <begin position="255"/>
        <end position="357"/>
    </location>
</feature>
<feature type="compositionally biased region" description="Polar residues" evidence="1">
    <location>
        <begin position="291"/>
        <end position="322"/>
    </location>
</feature>
<evidence type="ECO:0000313" key="3">
    <source>
        <dbReference type="Proteomes" id="UP000250043"/>
    </source>
</evidence>
<organism evidence="2 3">
    <name type="scientific">Obba rivulosa</name>
    <dbReference type="NCBI Taxonomy" id="1052685"/>
    <lineage>
        <taxon>Eukaryota</taxon>
        <taxon>Fungi</taxon>
        <taxon>Dikarya</taxon>
        <taxon>Basidiomycota</taxon>
        <taxon>Agaricomycotina</taxon>
        <taxon>Agaricomycetes</taxon>
        <taxon>Polyporales</taxon>
        <taxon>Gelatoporiaceae</taxon>
        <taxon>Obba</taxon>
    </lineage>
</organism>
<accession>A0A8E2J4B7</accession>
<dbReference type="EMBL" id="KV722344">
    <property type="protein sequence ID" value="OCH94355.1"/>
    <property type="molecule type" value="Genomic_DNA"/>
</dbReference>
<dbReference type="Proteomes" id="UP000250043">
    <property type="component" value="Unassembled WGS sequence"/>
</dbReference>